<accession>A0A382MIB4</accession>
<evidence type="ECO:0000256" key="4">
    <source>
        <dbReference type="ARBA" id="ARBA00022989"/>
    </source>
</evidence>
<keyword evidence="3 9" id="KW-0812">Transmembrane</keyword>
<protein>
    <recommendedName>
        <fullName evidence="11">Septum formation initiator</fullName>
    </recommendedName>
</protein>
<dbReference type="InterPro" id="IPR023081">
    <property type="entry name" value="Cell_div_FtsB"/>
</dbReference>
<keyword evidence="7" id="KW-0175">Coiled coil</keyword>
<proteinExistence type="predicted"/>
<evidence type="ECO:0000256" key="9">
    <source>
        <dbReference type="SAM" id="Phobius"/>
    </source>
</evidence>
<evidence type="ECO:0000256" key="3">
    <source>
        <dbReference type="ARBA" id="ARBA00022692"/>
    </source>
</evidence>
<organism evidence="10">
    <name type="scientific">marine metagenome</name>
    <dbReference type="NCBI Taxonomy" id="408172"/>
    <lineage>
        <taxon>unclassified sequences</taxon>
        <taxon>metagenomes</taxon>
        <taxon>ecological metagenomes</taxon>
    </lineage>
</organism>
<evidence type="ECO:0000256" key="8">
    <source>
        <dbReference type="SAM" id="MobiDB-lite"/>
    </source>
</evidence>
<feature type="coiled-coil region" evidence="7">
    <location>
        <begin position="58"/>
        <end position="92"/>
    </location>
</feature>
<evidence type="ECO:0000256" key="5">
    <source>
        <dbReference type="ARBA" id="ARBA00023136"/>
    </source>
</evidence>
<dbReference type="InterPro" id="IPR007060">
    <property type="entry name" value="FtsL/DivIC"/>
</dbReference>
<keyword evidence="4 9" id="KW-1133">Transmembrane helix</keyword>
<feature type="transmembrane region" description="Helical" evidence="9">
    <location>
        <begin position="34"/>
        <end position="55"/>
    </location>
</feature>
<evidence type="ECO:0000256" key="1">
    <source>
        <dbReference type="ARBA" id="ARBA00022475"/>
    </source>
</evidence>
<reference evidence="10" key="1">
    <citation type="submission" date="2018-05" db="EMBL/GenBank/DDBJ databases">
        <authorList>
            <person name="Lanie J.A."/>
            <person name="Ng W.-L."/>
            <person name="Kazmierczak K.M."/>
            <person name="Andrzejewski T.M."/>
            <person name="Davidsen T.M."/>
            <person name="Wayne K.J."/>
            <person name="Tettelin H."/>
            <person name="Glass J.I."/>
            <person name="Rusch D."/>
            <person name="Podicherti R."/>
            <person name="Tsui H.-C.T."/>
            <person name="Winkler M.E."/>
        </authorList>
    </citation>
    <scope>NUCLEOTIDE SEQUENCE</scope>
</reference>
<dbReference type="PANTHER" id="PTHR37485">
    <property type="entry name" value="CELL DIVISION PROTEIN FTSB"/>
    <property type="match status" value="1"/>
</dbReference>
<feature type="region of interest" description="Disordered" evidence="8">
    <location>
        <begin position="1"/>
        <end position="25"/>
    </location>
</feature>
<sequence>MSGFRVTGPTSKFHPPPPPRRRKVSRSGRTPIKWFLLAALLIAFTYVYVGGNYGFYNMWGLKQRKTVLEREVSRLEARRLDLSNELEMLEKDPEKDPKLRLKIERKAREEYGMVRDGEMVFRFKNDDKKEEETVSGQ</sequence>
<keyword evidence="6" id="KW-0131">Cell cycle</keyword>
<keyword evidence="1" id="KW-1003">Cell membrane</keyword>
<dbReference type="GO" id="GO:0030428">
    <property type="term" value="C:cell septum"/>
    <property type="evidence" value="ECO:0007669"/>
    <property type="project" value="TreeGrafter"/>
</dbReference>
<evidence type="ECO:0000256" key="7">
    <source>
        <dbReference type="SAM" id="Coils"/>
    </source>
</evidence>
<dbReference type="GO" id="GO:0043093">
    <property type="term" value="P:FtsZ-dependent cytokinesis"/>
    <property type="evidence" value="ECO:0007669"/>
    <property type="project" value="TreeGrafter"/>
</dbReference>
<evidence type="ECO:0000256" key="6">
    <source>
        <dbReference type="ARBA" id="ARBA00023306"/>
    </source>
</evidence>
<dbReference type="Pfam" id="PF04977">
    <property type="entry name" value="DivIC"/>
    <property type="match status" value="1"/>
</dbReference>
<dbReference type="AlphaFoldDB" id="A0A382MIB4"/>
<evidence type="ECO:0000256" key="2">
    <source>
        <dbReference type="ARBA" id="ARBA00022618"/>
    </source>
</evidence>
<evidence type="ECO:0008006" key="11">
    <source>
        <dbReference type="Google" id="ProtNLM"/>
    </source>
</evidence>
<evidence type="ECO:0000313" key="10">
    <source>
        <dbReference type="EMBL" id="SVC48228.1"/>
    </source>
</evidence>
<keyword evidence="5 9" id="KW-0472">Membrane</keyword>
<name>A0A382MIB4_9ZZZZ</name>
<dbReference type="PANTHER" id="PTHR37485:SF1">
    <property type="entry name" value="CELL DIVISION PROTEIN FTSB"/>
    <property type="match status" value="1"/>
</dbReference>
<dbReference type="EMBL" id="UINC01093643">
    <property type="protein sequence ID" value="SVC48228.1"/>
    <property type="molecule type" value="Genomic_DNA"/>
</dbReference>
<keyword evidence="2" id="KW-0132">Cell division</keyword>
<gene>
    <name evidence="10" type="ORF">METZ01_LOCUS301082</name>
</gene>